<proteinExistence type="predicted"/>
<keyword evidence="2" id="KW-1185">Reference proteome</keyword>
<dbReference type="Proteomes" id="UP000055048">
    <property type="component" value="Unassembled WGS sequence"/>
</dbReference>
<gene>
    <name evidence="1" type="ORF">T05_3906</name>
</gene>
<dbReference type="OrthoDB" id="10290140at2759"/>
<organism evidence="1 2">
    <name type="scientific">Trichinella murrelli</name>
    <dbReference type="NCBI Taxonomy" id="144512"/>
    <lineage>
        <taxon>Eukaryota</taxon>
        <taxon>Metazoa</taxon>
        <taxon>Ecdysozoa</taxon>
        <taxon>Nematoda</taxon>
        <taxon>Enoplea</taxon>
        <taxon>Dorylaimia</taxon>
        <taxon>Trichinellida</taxon>
        <taxon>Trichinellidae</taxon>
        <taxon>Trichinella</taxon>
    </lineage>
</organism>
<name>A0A0V0U1C3_9BILA</name>
<protein>
    <submittedName>
        <fullName evidence="1">Uncharacterized protein</fullName>
    </submittedName>
</protein>
<reference evidence="1 2" key="1">
    <citation type="submission" date="2015-01" db="EMBL/GenBank/DDBJ databases">
        <title>Evolution of Trichinella species and genotypes.</title>
        <authorList>
            <person name="Korhonen P.K."/>
            <person name="Edoardo P."/>
            <person name="Giuseppe L.R."/>
            <person name="Gasser R.B."/>
        </authorList>
    </citation>
    <scope>NUCLEOTIDE SEQUENCE [LARGE SCALE GENOMIC DNA]</scope>
    <source>
        <strain evidence="1">ISS417</strain>
    </source>
</reference>
<comment type="caution">
    <text evidence="1">The sequence shown here is derived from an EMBL/GenBank/DDBJ whole genome shotgun (WGS) entry which is preliminary data.</text>
</comment>
<sequence>MRNASILIINLLDMISIRDSTQLELKNFKRNNSNHRNSLRNAFPKFALDVFENMTARRHIVVKLNLHFYVIRKQIRNATFAPCKTLQEWQQR</sequence>
<accession>A0A0V0U1C3</accession>
<evidence type="ECO:0000313" key="1">
    <source>
        <dbReference type="EMBL" id="KRX45041.1"/>
    </source>
</evidence>
<dbReference type="EMBL" id="JYDJ01000084">
    <property type="protein sequence ID" value="KRX45041.1"/>
    <property type="molecule type" value="Genomic_DNA"/>
</dbReference>
<evidence type="ECO:0000313" key="2">
    <source>
        <dbReference type="Proteomes" id="UP000055048"/>
    </source>
</evidence>
<dbReference type="AlphaFoldDB" id="A0A0V0U1C3"/>